<feature type="transmembrane region" description="Helical" evidence="1">
    <location>
        <begin position="172"/>
        <end position="191"/>
    </location>
</feature>
<feature type="transmembrane region" description="Helical" evidence="1">
    <location>
        <begin position="102"/>
        <end position="126"/>
    </location>
</feature>
<feature type="transmembrane region" description="Helical" evidence="1">
    <location>
        <begin position="404"/>
        <end position="428"/>
    </location>
</feature>
<feature type="transmembrane region" description="Helical" evidence="1">
    <location>
        <begin position="485"/>
        <end position="505"/>
    </location>
</feature>
<keyword evidence="1" id="KW-0472">Membrane</keyword>
<feature type="transmembrane region" description="Helical" evidence="1">
    <location>
        <begin position="132"/>
        <end position="152"/>
    </location>
</feature>
<feature type="transmembrane region" description="Helical" evidence="1">
    <location>
        <begin position="376"/>
        <end position="398"/>
    </location>
</feature>
<sequence length="529" mass="54954">MVGVFVGLKWRLVTSRIRATRGGTRAALIVGWCLAVVALGLVVFGLVLLRSRPDAAVVAVSTLFSAQFLSWGLAPLVAFGVDETVDPSRFALLPLRPATLQRGLLATALVGYLPVANLVLLLGAAVALSPRWWMLLLAVPCAVVQLILCVTFSRALSTAMSGLMSGRRGRDLGVMVGFAVFVLYMGLSWTLNRAGSSVGLQGGLTTVGRSLAWGPPGALAALPSRVADGRWAAAGIGLLTVLVALALLWWWWAAALRRSLTTVPSTTEGSAPAHASASGTVAADVTGTMWLMVQRDRVLAWRDPMRRAPWLIVAFLSIVWPLLVIRGAGAVFGVVLAAVLAGTQAGNQYGTEGSALWLHMVAFADRMRARGEALGHAVFALIPGVAIVVVACTVLSVIRSELHLLPAALGVCLGALTGSTAMAGYLSARVPFAARQSRTSMFAGSIPGQKARTAGAGFAIFGAGVAAAVVPGLLTVLALTTNPVWGWVALVVGPAVGVAAILLFTRAQARTYLARTPEILAVVAVGDRS</sequence>
<feature type="transmembrane region" description="Helical" evidence="1">
    <location>
        <begin position="26"/>
        <end position="49"/>
    </location>
</feature>
<dbReference type="EMBL" id="BMNA01000002">
    <property type="protein sequence ID" value="GGL90597.1"/>
    <property type="molecule type" value="Genomic_DNA"/>
</dbReference>
<reference evidence="2" key="1">
    <citation type="journal article" date="2014" name="Int. J. Syst. Evol. Microbiol.">
        <title>Complete genome sequence of Corynebacterium casei LMG S-19264T (=DSM 44701T), isolated from a smear-ripened cheese.</title>
        <authorList>
            <consortium name="US DOE Joint Genome Institute (JGI-PGF)"/>
            <person name="Walter F."/>
            <person name="Albersmeier A."/>
            <person name="Kalinowski J."/>
            <person name="Ruckert C."/>
        </authorList>
    </citation>
    <scope>NUCLEOTIDE SEQUENCE</scope>
    <source>
        <strain evidence="2">CGMCC 4.7308</strain>
    </source>
</reference>
<proteinExistence type="predicted"/>
<keyword evidence="1" id="KW-0812">Transmembrane</keyword>
<feature type="transmembrane region" description="Helical" evidence="1">
    <location>
        <begin position="55"/>
        <end position="81"/>
    </location>
</feature>
<gene>
    <name evidence="2" type="ORF">GCM10011594_07760</name>
</gene>
<reference evidence="2" key="2">
    <citation type="submission" date="2020-09" db="EMBL/GenBank/DDBJ databases">
        <authorList>
            <person name="Sun Q."/>
            <person name="Zhou Y."/>
        </authorList>
    </citation>
    <scope>NUCLEOTIDE SEQUENCE</scope>
    <source>
        <strain evidence="2">CGMCC 4.7308</strain>
    </source>
</reference>
<evidence type="ECO:0008006" key="4">
    <source>
        <dbReference type="Google" id="ProtNLM"/>
    </source>
</evidence>
<keyword evidence="3" id="KW-1185">Reference proteome</keyword>
<name>A0A917WCT0_9ACTN</name>
<dbReference type="Proteomes" id="UP000655208">
    <property type="component" value="Unassembled WGS sequence"/>
</dbReference>
<dbReference type="AlphaFoldDB" id="A0A917WCT0"/>
<feature type="transmembrane region" description="Helical" evidence="1">
    <location>
        <begin position="458"/>
        <end position="479"/>
    </location>
</feature>
<evidence type="ECO:0000256" key="1">
    <source>
        <dbReference type="SAM" id="Phobius"/>
    </source>
</evidence>
<protein>
    <recommendedName>
        <fullName evidence="4">ABC-2 type transport system permease protein</fullName>
    </recommendedName>
</protein>
<accession>A0A917WCT0</accession>
<keyword evidence="1" id="KW-1133">Transmembrane helix</keyword>
<feature type="transmembrane region" description="Helical" evidence="1">
    <location>
        <begin position="310"/>
        <end position="340"/>
    </location>
</feature>
<evidence type="ECO:0000313" key="3">
    <source>
        <dbReference type="Proteomes" id="UP000655208"/>
    </source>
</evidence>
<organism evidence="2 3">
    <name type="scientific">Nakamurella endophytica</name>
    <dbReference type="NCBI Taxonomy" id="1748367"/>
    <lineage>
        <taxon>Bacteria</taxon>
        <taxon>Bacillati</taxon>
        <taxon>Actinomycetota</taxon>
        <taxon>Actinomycetes</taxon>
        <taxon>Nakamurellales</taxon>
        <taxon>Nakamurellaceae</taxon>
        <taxon>Nakamurella</taxon>
    </lineage>
</organism>
<comment type="caution">
    <text evidence="2">The sequence shown here is derived from an EMBL/GenBank/DDBJ whole genome shotgun (WGS) entry which is preliminary data.</text>
</comment>
<feature type="transmembrane region" description="Helical" evidence="1">
    <location>
        <begin position="231"/>
        <end position="252"/>
    </location>
</feature>
<evidence type="ECO:0000313" key="2">
    <source>
        <dbReference type="EMBL" id="GGL90597.1"/>
    </source>
</evidence>